<dbReference type="EMBL" id="JACEEZ010006474">
    <property type="protein sequence ID" value="KAG0724747.1"/>
    <property type="molecule type" value="Genomic_DNA"/>
</dbReference>
<evidence type="ECO:0000313" key="3">
    <source>
        <dbReference type="Proteomes" id="UP000770661"/>
    </source>
</evidence>
<dbReference type="AlphaFoldDB" id="A0A8J4YCM2"/>
<organism evidence="2 3">
    <name type="scientific">Chionoecetes opilio</name>
    <name type="common">Atlantic snow crab</name>
    <name type="synonym">Cancer opilio</name>
    <dbReference type="NCBI Taxonomy" id="41210"/>
    <lineage>
        <taxon>Eukaryota</taxon>
        <taxon>Metazoa</taxon>
        <taxon>Ecdysozoa</taxon>
        <taxon>Arthropoda</taxon>
        <taxon>Crustacea</taxon>
        <taxon>Multicrustacea</taxon>
        <taxon>Malacostraca</taxon>
        <taxon>Eumalacostraca</taxon>
        <taxon>Eucarida</taxon>
        <taxon>Decapoda</taxon>
        <taxon>Pleocyemata</taxon>
        <taxon>Brachyura</taxon>
        <taxon>Eubrachyura</taxon>
        <taxon>Majoidea</taxon>
        <taxon>Majidae</taxon>
        <taxon>Chionoecetes</taxon>
    </lineage>
</organism>
<dbReference type="Proteomes" id="UP000770661">
    <property type="component" value="Unassembled WGS sequence"/>
</dbReference>
<evidence type="ECO:0000313" key="2">
    <source>
        <dbReference type="EMBL" id="KAG0724747.1"/>
    </source>
</evidence>
<sequence length="153" mass="17697">MEHKVHTLDKKGLWDLLLEYEHLLKQERDLKLARVSHEPALGYMMRAVKSGGMEYAAALHRSFGLTLPGDRDARPPFDDRSVTQVTHRHHASTRPSRSLTGYSPHRRADARFVLFAAALCVFLEYDGRQDHRPISFIRNRQWISRIPIEQTGL</sequence>
<comment type="caution">
    <text evidence="2">The sequence shown here is derived from an EMBL/GenBank/DDBJ whole genome shotgun (WGS) entry which is preliminary data.</text>
</comment>
<proteinExistence type="predicted"/>
<accession>A0A8J4YCM2</accession>
<feature type="region of interest" description="Disordered" evidence="1">
    <location>
        <begin position="82"/>
        <end position="102"/>
    </location>
</feature>
<protein>
    <submittedName>
        <fullName evidence="2">Uncharacterized protein</fullName>
    </submittedName>
</protein>
<reference evidence="2" key="1">
    <citation type="submission" date="2020-07" db="EMBL/GenBank/DDBJ databases">
        <title>The High-quality genome of the commercially important snow crab, Chionoecetes opilio.</title>
        <authorList>
            <person name="Jeong J.-H."/>
            <person name="Ryu S."/>
        </authorList>
    </citation>
    <scope>NUCLEOTIDE SEQUENCE</scope>
    <source>
        <strain evidence="2">MADBK_172401_WGS</strain>
        <tissue evidence="2">Digestive gland</tissue>
    </source>
</reference>
<gene>
    <name evidence="2" type="ORF">GWK47_039978</name>
</gene>
<evidence type="ECO:0000256" key="1">
    <source>
        <dbReference type="SAM" id="MobiDB-lite"/>
    </source>
</evidence>
<name>A0A8J4YCM2_CHIOP</name>
<keyword evidence="3" id="KW-1185">Reference proteome</keyword>